<evidence type="ECO:0000313" key="7">
    <source>
        <dbReference type="EMBL" id="KPI85986.1"/>
    </source>
</evidence>
<dbReference type="AlphaFoldDB" id="A0A0N0P530"/>
<dbReference type="GO" id="GO:0016020">
    <property type="term" value="C:membrane"/>
    <property type="evidence" value="ECO:0007669"/>
    <property type="project" value="TreeGrafter"/>
</dbReference>
<evidence type="ECO:0000256" key="1">
    <source>
        <dbReference type="ARBA" id="ARBA00022679"/>
    </source>
</evidence>
<dbReference type="Pfam" id="PF19279">
    <property type="entry name" value="YegS_C"/>
    <property type="match status" value="1"/>
</dbReference>
<keyword evidence="4" id="KW-0067">ATP-binding</keyword>
<dbReference type="InterPro" id="IPR016064">
    <property type="entry name" value="NAD/diacylglycerol_kinase_sf"/>
</dbReference>
<reference evidence="7 8" key="1">
    <citation type="journal article" date="2015" name="PLoS Pathog.">
        <title>Leptomonas seymouri: Adaptations to the Dixenous Life Cycle Analyzed by Genome Sequencing, Transcriptome Profiling and Co-infection with Leishmania donovani.</title>
        <authorList>
            <person name="Kraeva N."/>
            <person name="Butenko A."/>
            <person name="Hlavacova J."/>
            <person name="Kostygov A."/>
            <person name="Myskova J."/>
            <person name="Grybchuk D."/>
            <person name="Lestinova T."/>
            <person name="Votypka J."/>
            <person name="Volf P."/>
            <person name="Opperdoes F."/>
            <person name="Flegontov P."/>
            <person name="Lukes J."/>
            <person name="Yurchenko V."/>
        </authorList>
    </citation>
    <scope>NUCLEOTIDE SEQUENCE [LARGE SCALE GENOMIC DNA]</scope>
    <source>
        <strain evidence="7 8">ATCC 30220</strain>
    </source>
</reference>
<feature type="region of interest" description="Disordered" evidence="5">
    <location>
        <begin position="636"/>
        <end position="666"/>
    </location>
</feature>
<keyword evidence="8" id="KW-1185">Reference proteome</keyword>
<dbReference type="PANTHER" id="PTHR12358:SF31">
    <property type="entry name" value="ACYLGLYCEROL KINASE, MITOCHONDRIAL"/>
    <property type="match status" value="1"/>
</dbReference>
<dbReference type="InterPro" id="IPR050187">
    <property type="entry name" value="Lipid_Phosphate_FormReg"/>
</dbReference>
<dbReference type="SUPFAM" id="SSF111331">
    <property type="entry name" value="NAD kinase/diacylglycerol kinase-like"/>
    <property type="match status" value="2"/>
</dbReference>
<dbReference type="EMBL" id="LJSK01000155">
    <property type="protein sequence ID" value="KPI85986.1"/>
    <property type="molecule type" value="Genomic_DNA"/>
</dbReference>
<dbReference type="InterPro" id="IPR045540">
    <property type="entry name" value="YegS/DAGK_C"/>
</dbReference>
<protein>
    <submittedName>
        <fullName evidence="7">Putative sphingosine kinase A B</fullName>
    </submittedName>
</protein>
<evidence type="ECO:0000256" key="4">
    <source>
        <dbReference type="ARBA" id="ARBA00022840"/>
    </source>
</evidence>
<dbReference type="InterPro" id="IPR001206">
    <property type="entry name" value="Diacylglycerol_kinase_cat_dom"/>
</dbReference>
<feature type="region of interest" description="Disordered" evidence="5">
    <location>
        <begin position="86"/>
        <end position="148"/>
    </location>
</feature>
<proteinExistence type="predicted"/>
<dbReference type="GO" id="GO:0001727">
    <property type="term" value="F:lipid kinase activity"/>
    <property type="evidence" value="ECO:0007669"/>
    <property type="project" value="TreeGrafter"/>
</dbReference>
<comment type="caution">
    <text evidence="7">The sequence shown here is derived from an EMBL/GenBank/DDBJ whole genome shotgun (WGS) entry which is preliminary data.</text>
</comment>
<dbReference type="OrthoDB" id="3853857at2759"/>
<evidence type="ECO:0000256" key="2">
    <source>
        <dbReference type="ARBA" id="ARBA00022741"/>
    </source>
</evidence>
<feature type="region of interest" description="Disordered" evidence="5">
    <location>
        <begin position="475"/>
        <end position="497"/>
    </location>
</feature>
<feature type="compositionally biased region" description="Polar residues" evidence="5">
    <location>
        <begin position="1"/>
        <end position="13"/>
    </location>
</feature>
<dbReference type="PROSITE" id="PS50146">
    <property type="entry name" value="DAGK"/>
    <property type="match status" value="1"/>
</dbReference>
<evidence type="ECO:0000313" key="8">
    <source>
        <dbReference type="Proteomes" id="UP000038009"/>
    </source>
</evidence>
<evidence type="ECO:0000259" key="6">
    <source>
        <dbReference type="PROSITE" id="PS50146"/>
    </source>
</evidence>
<keyword evidence="2" id="KW-0547">Nucleotide-binding</keyword>
<feature type="compositionally biased region" description="Low complexity" evidence="5">
    <location>
        <begin position="479"/>
        <end position="492"/>
    </location>
</feature>
<feature type="region of interest" description="Disordered" evidence="5">
    <location>
        <begin position="1"/>
        <end position="65"/>
    </location>
</feature>
<dbReference type="Proteomes" id="UP000038009">
    <property type="component" value="Unassembled WGS sequence"/>
</dbReference>
<dbReference type="GO" id="GO:0005524">
    <property type="term" value="F:ATP binding"/>
    <property type="evidence" value="ECO:0007669"/>
    <property type="project" value="UniProtKB-KW"/>
</dbReference>
<feature type="compositionally biased region" description="Basic and acidic residues" evidence="5">
    <location>
        <begin position="102"/>
        <end position="111"/>
    </location>
</feature>
<organism evidence="7 8">
    <name type="scientific">Leptomonas seymouri</name>
    <dbReference type="NCBI Taxonomy" id="5684"/>
    <lineage>
        <taxon>Eukaryota</taxon>
        <taxon>Discoba</taxon>
        <taxon>Euglenozoa</taxon>
        <taxon>Kinetoplastea</taxon>
        <taxon>Metakinetoplastina</taxon>
        <taxon>Trypanosomatida</taxon>
        <taxon>Trypanosomatidae</taxon>
        <taxon>Leishmaniinae</taxon>
        <taxon>Leptomonas</taxon>
    </lineage>
</organism>
<name>A0A0N0P530_LEPSE</name>
<dbReference type="GO" id="GO:0046512">
    <property type="term" value="P:sphingosine biosynthetic process"/>
    <property type="evidence" value="ECO:0007669"/>
    <property type="project" value="TreeGrafter"/>
</dbReference>
<keyword evidence="1" id="KW-0808">Transferase</keyword>
<gene>
    <name evidence="7" type="ORF">ABL78_4948</name>
</gene>
<dbReference type="VEuPathDB" id="TriTrypDB:Lsey_0155_0070"/>
<dbReference type="Gene3D" id="2.60.200.40">
    <property type="match status" value="1"/>
</dbReference>
<dbReference type="Gene3D" id="3.40.50.10330">
    <property type="entry name" value="Probable inorganic polyphosphate/atp-NAD kinase, domain 1"/>
    <property type="match status" value="1"/>
</dbReference>
<dbReference type="PANTHER" id="PTHR12358">
    <property type="entry name" value="SPHINGOSINE KINASE"/>
    <property type="match status" value="1"/>
</dbReference>
<evidence type="ECO:0000256" key="5">
    <source>
        <dbReference type="SAM" id="MobiDB-lite"/>
    </source>
</evidence>
<feature type="domain" description="DAGKc" evidence="6">
    <location>
        <begin position="343"/>
        <end position="427"/>
    </location>
</feature>
<keyword evidence="3 7" id="KW-0418">Kinase</keyword>
<dbReference type="OMA" id="HDCEDYV"/>
<feature type="compositionally biased region" description="Low complexity" evidence="5">
    <location>
        <begin position="641"/>
        <end position="650"/>
    </location>
</feature>
<dbReference type="GO" id="GO:0005737">
    <property type="term" value="C:cytoplasm"/>
    <property type="evidence" value="ECO:0007669"/>
    <property type="project" value="TreeGrafter"/>
</dbReference>
<accession>A0A0N0P530</accession>
<sequence>MPSQSAVATSSSLHKPPTAHRRRRQVPTARPKPKSKLPKKPDGVPAVPTTAEPDSSTAADIASPPSLDCVASTHVDPTMPVCSIDAGADATRPSVQSGSRAGVKDSMRADSSKFSPLRLMQPGNESYGPATPPPHRDPCRAGPAGGRTSADMTAVVHAKGHTCKLTYSPTKDSLHIARTSKSGNIRTVLNIPVHMIINIETAAEKEDRQRARQTNDEAVKLVFADSSGGAGLLCTHPTGTTTCDAAPLVFAHSRVNTDISASGSCSYGGVLFQQNALTSPLGVCNWVTSPLATPATQIRCYVHYVRQRNRERLSIHTLELLSHGPAEHMQTVVNALVQRIYRKGPKHILIFISPKSGKGKGEQSFDKHVRPLLHFSRHTYQTYITQRAHDCEDYVADLSHPMNANTVVAAVGGDGMVNEVVNGLHRRKLAYVQWLRSITVDVLPCNLTEDSSQRLSDGGSSNAWGLDPQALATMSDGTSSSAFPKAASSPDPQHANPTIAATMTAAGALNRQPELEENKRCRCASPDYAAAVEAWRFAQRLVEEGWDALMPLIATVPTGSACGMAKSLDVLSIAQSAMALVHLTTVHMDLLHMCFTPNKELKECQKKKLSLRKLTAAKEDFSKYCKNYAAELHERAEAETTAHQQQQSQEGEGREEGSSSPISALSAADTKSPFLKDGSNVYTDEVNYALKMPYFANRVAFMSLSFGTANDIDHGSEPLRWMGNTRFHVYGGYLILLGLRCYRGVLRYLPWRSKSGKTMEKLHSRHTMPSTDDFPLCTMRDDCPHCQDYTFTHCGQFSLASSNVTEEKHTVNTPRSGRERAGARCRSSAAATLAPYTDAELLDEDSVDFSDPNMPWVTIRGEFCTALICNVRDIAQDMLMAPLSHLSDGAIDVVYCRIDPCTGKGGRIEMVKFFMALESGKHVDLDFVNYVKARAVEMKVDEGILMSDGELMPLSSVRITKLRSSIQVVRNE</sequence>
<dbReference type="Pfam" id="PF00781">
    <property type="entry name" value="DAGK_cat"/>
    <property type="match status" value="1"/>
</dbReference>
<dbReference type="InterPro" id="IPR017438">
    <property type="entry name" value="ATP-NAD_kinase_N"/>
</dbReference>
<evidence type="ECO:0000256" key="3">
    <source>
        <dbReference type="ARBA" id="ARBA00022777"/>
    </source>
</evidence>
<feature type="compositionally biased region" description="Basic residues" evidence="5">
    <location>
        <begin position="17"/>
        <end position="38"/>
    </location>
</feature>